<evidence type="ECO:0000313" key="3">
    <source>
        <dbReference type="Proteomes" id="UP000199207"/>
    </source>
</evidence>
<dbReference type="InterPro" id="IPR016024">
    <property type="entry name" value="ARM-type_fold"/>
</dbReference>
<dbReference type="OrthoDB" id="3454616at2"/>
<proteinExistence type="predicted"/>
<evidence type="ECO:0000256" key="1">
    <source>
        <dbReference type="SAM" id="MobiDB-lite"/>
    </source>
</evidence>
<dbReference type="SUPFAM" id="SSF48371">
    <property type="entry name" value="ARM repeat"/>
    <property type="match status" value="1"/>
</dbReference>
<reference evidence="2 3" key="1">
    <citation type="submission" date="2016-10" db="EMBL/GenBank/DDBJ databases">
        <authorList>
            <person name="de Groot N.N."/>
        </authorList>
    </citation>
    <scope>NUCLEOTIDE SEQUENCE [LARGE SCALE GENOMIC DNA]</scope>
    <source>
        <strain evidence="2 3">CGMCC 4.5739</strain>
    </source>
</reference>
<accession>A0A1I1PF40</accession>
<gene>
    <name evidence="2" type="ORF">SAMN05421773_109139</name>
</gene>
<feature type="compositionally biased region" description="Basic and acidic residues" evidence="1">
    <location>
        <begin position="481"/>
        <end position="491"/>
    </location>
</feature>
<organism evidence="2 3">
    <name type="scientific">Streptomyces aidingensis</name>
    <dbReference type="NCBI Taxonomy" id="910347"/>
    <lineage>
        <taxon>Bacteria</taxon>
        <taxon>Bacillati</taxon>
        <taxon>Actinomycetota</taxon>
        <taxon>Actinomycetes</taxon>
        <taxon>Kitasatosporales</taxon>
        <taxon>Streptomycetaceae</taxon>
        <taxon>Streptomyces</taxon>
    </lineage>
</organism>
<evidence type="ECO:0008006" key="4">
    <source>
        <dbReference type="Google" id="ProtNLM"/>
    </source>
</evidence>
<feature type="region of interest" description="Disordered" evidence="1">
    <location>
        <begin position="468"/>
        <end position="491"/>
    </location>
</feature>
<keyword evidence="3" id="KW-1185">Reference proteome</keyword>
<sequence>MFASPVETDIAPSGSLLGLLQRGRGDGALHALAAPRPEAVAAVEHCVLNDPRRDWQVEHRSLYYARLYAELGADLTAIAGHLGHPEDAAAGDPLTGEGVPEERTGLALSVLGHLVSYGDTRALDLLRRYALRGANWRWALDELAVRDDDRGLRALGPGILERFPATEEGEAALGAAARDAFEPRPWRIWAEDRNRPAQAARVRRALESGAFDRWRRQLRPPRPQPGWSVASVLGWVAEGQLLDPPQWREAPAARCLAAVAGPGDRPALLTAAGRAEPAVRAAALRHLAEREDPAALDLIEAAGADPRRELAEAAGRALSRMSGPQALERARGWACREDELGAAAAALLAVRGGAADGGLVLQALRRTVRAQGPDGDPGALWPLVDGAGRLGLAAAAPVLRHVYRETVSSQLRGRTAVALAATDPSFAAGFAVECLWDCEEDTRAVGARHATTGDARVVERLRSLAADPAEEAGVQTAVRGRLHEPPRPPAS</sequence>
<protein>
    <recommendedName>
        <fullName evidence="4">HEAT repeat domain-containing protein</fullName>
    </recommendedName>
</protein>
<dbReference type="Proteomes" id="UP000199207">
    <property type="component" value="Unassembled WGS sequence"/>
</dbReference>
<dbReference type="AlphaFoldDB" id="A0A1I1PF40"/>
<name>A0A1I1PF40_9ACTN</name>
<dbReference type="STRING" id="910347.SAMN05421773_109139"/>
<dbReference type="RefSeq" id="WP_093839764.1">
    <property type="nucleotide sequence ID" value="NZ_FOLM01000009.1"/>
</dbReference>
<evidence type="ECO:0000313" key="2">
    <source>
        <dbReference type="EMBL" id="SFD08282.1"/>
    </source>
</evidence>
<dbReference type="EMBL" id="FOLM01000009">
    <property type="protein sequence ID" value="SFD08282.1"/>
    <property type="molecule type" value="Genomic_DNA"/>
</dbReference>